<proteinExistence type="predicted"/>
<sequence>MALGTQRTHFLSESDYQFLGNNTSLQKSNFTQHFQKKYGNKQTLEFEVKRDLKARRNAVVYMSPNSTLEKERRITGCLNSKYRVQKRFENRR</sequence>
<reference evidence="1 2" key="1">
    <citation type="submission" date="2024-03" db="EMBL/GenBank/DDBJ databases">
        <title>The Acrasis kona genome and developmental transcriptomes reveal deep origins of eukaryotic multicellular pathways.</title>
        <authorList>
            <person name="Sheikh S."/>
            <person name="Fu C.-J."/>
            <person name="Brown M.W."/>
            <person name="Baldauf S.L."/>
        </authorList>
    </citation>
    <scope>NUCLEOTIDE SEQUENCE [LARGE SCALE GENOMIC DNA]</scope>
    <source>
        <strain evidence="1 2">ATCC MYA-3509</strain>
    </source>
</reference>
<evidence type="ECO:0000313" key="1">
    <source>
        <dbReference type="EMBL" id="KAL0479306.1"/>
    </source>
</evidence>
<accession>A0AAW2YPA5</accession>
<dbReference type="EMBL" id="JAOPGA020000529">
    <property type="protein sequence ID" value="KAL0479306.1"/>
    <property type="molecule type" value="Genomic_DNA"/>
</dbReference>
<dbReference type="AlphaFoldDB" id="A0AAW2YPA5"/>
<comment type="caution">
    <text evidence="1">The sequence shown here is derived from an EMBL/GenBank/DDBJ whole genome shotgun (WGS) entry which is preliminary data.</text>
</comment>
<name>A0AAW2YPA5_9EUKA</name>
<dbReference type="Proteomes" id="UP001431209">
    <property type="component" value="Unassembled WGS sequence"/>
</dbReference>
<organism evidence="1 2">
    <name type="scientific">Acrasis kona</name>
    <dbReference type="NCBI Taxonomy" id="1008807"/>
    <lineage>
        <taxon>Eukaryota</taxon>
        <taxon>Discoba</taxon>
        <taxon>Heterolobosea</taxon>
        <taxon>Tetramitia</taxon>
        <taxon>Eutetramitia</taxon>
        <taxon>Acrasidae</taxon>
        <taxon>Acrasis</taxon>
    </lineage>
</organism>
<protein>
    <submittedName>
        <fullName evidence="1">Uncharacterized protein</fullName>
    </submittedName>
</protein>
<evidence type="ECO:0000313" key="2">
    <source>
        <dbReference type="Proteomes" id="UP001431209"/>
    </source>
</evidence>
<gene>
    <name evidence="1" type="ORF">AKO1_008100</name>
</gene>
<keyword evidence="2" id="KW-1185">Reference proteome</keyword>